<protein>
    <submittedName>
        <fullName evidence="4">Putative NAD(P)-binding protein</fullName>
    </submittedName>
</protein>
<comment type="similarity">
    <text evidence="1">Belongs to the NmrA-type oxidoreductase family.</text>
</comment>
<accession>A0A0W0F930</accession>
<evidence type="ECO:0000259" key="3">
    <source>
        <dbReference type="Pfam" id="PF05368"/>
    </source>
</evidence>
<dbReference type="InterPro" id="IPR008030">
    <property type="entry name" value="NmrA-like"/>
</dbReference>
<dbReference type="Pfam" id="PF05368">
    <property type="entry name" value="NmrA"/>
    <property type="match status" value="1"/>
</dbReference>
<feature type="domain" description="NmrA-like" evidence="3">
    <location>
        <begin position="8"/>
        <end position="313"/>
    </location>
</feature>
<sequence length="339" mass="37077">MAAELSDDKVILVTGAIGRQGRAFISATLSSGVQPPFHILALTRTASSHGARELANQHPSHLSLVEGNLDDKETIQKVFEDAKRGGKGIWGVFCVLAFPGLGASADGEERQGKMMADLSLEYGVMHFVFSSVERGGEASDATMMNDRLAKINIEKHVKELGKRGLSWTIIRPGFFMENYEGIIGRITFAILKAGLQSSTTVQLIAVKDIGHIAAGVYTDPIAFQFQILVAVGETSTIPQQEESYKAATGRTVPSIPTALARALIAVNSHTKQLILDMERVHRVRSTPAGAQEYHMQWEAAKRAYPNLMTFGEWARRDGTETRRNDWNGVTLGKMLRGKQ</sequence>
<dbReference type="eggNOG" id="ENOG502S0XK">
    <property type="taxonomic scope" value="Eukaryota"/>
</dbReference>
<dbReference type="Proteomes" id="UP000054988">
    <property type="component" value="Unassembled WGS sequence"/>
</dbReference>
<dbReference type="EMBL" id="LATX01002203">
    <property type="protein sequence ID" value="KTB32851.1"/>
    <property type="molecule type" value="Genomic_DNA"/>
</dbReference>
<dbReference type="GO" id="GO:0005634">
    <property type="term" value="C:nucleus"/>
    <property type="evidence" value="ECO:0007669"/>
    <property type="project" value="TreeGrafter"/>
</dbReference>
<organism evidence="4 5">
    <name type="scientific">Moniliophthora roreri</name>
    <name type="common">Frosty pod rot fungus</name>
    <name type="synonym">Monilia roreri</name>
    <dbReference type="NCBI Taxonomy" id="221103"/>
    <lineage>
        <taxon>Eukaryota</taxon>
        <taxon>Fungi</taxon>
        <taxon>Dikarya</taxon>
        <taxon>Basidiomycota</taxon>
        <taxon>Agaricomycotina</taxon>
        <taxon>Agaricomycetes</taxon>
        <taxon>Agaricomycetidae</taxon>
        <taxon>Agaricales</taxon>
        <taxon>Marasmiineae</taxon>
        <taxon>Marasmiaceae</taxon>
        <taxon>Moniliophthora</taxon>
    </lineage>
</organism>
<reference evidence="4 5" key="1">
    <citation type="submission" date="2015-12" db="EMBL/GenBank/DDBJ databases">
        <title>Draft genome sequence of Moniliophthora roreri, the causal agent of frosty pod rot of cacao.</title>
        <authorList>
            <person name="Aime M.C."/>
            <person name="Diaz-Valderrama J.R."/>
            <person name="Kijpornyongpan T."/>
            <person name="Phillips-Mora W."/>
        </authorList>
    </citation>
    <scope>NUCLEOTIDE SEQUENCE [LARGE SCALE GENOMIC DNA]</scope>
    <source>
        <strain evidence="4 5">MCA 2952</strain>
    </source>
</reference>
<dbReference type="PANTHER" id="PTHR42748:SF7">
    <property type="entry name" value="NMRA LIKE REDOX SENSOR 1-RELATED"/>
    <property type="match status" value="1"/>
</dbReference>
<evidence type="ECO:0000313" key="4">
    <source>
        <dbReference type="EMBL" id="KTB32851.1"/>
    </source>
</evidence>
<dbReference type="Gene3D" id="3.90.25.10">
    <property type="entry name" value="UDP-galactose 4-epimerase, domain 1"/>
    <property type="match status" value="1"/>
</dbReference>
<dbReference type="InterPro" id="IPR036291">
    <property type="entry name" value="NAD(P)-bd_dom_sf"/>
</dbReference>
<comment type="caution">
    <text evidence="4">The sequence shown here is derived from an EMBL/GenBank/DDBJ whole genome shotgun (WGS) entry which is preliminary data.</text>
</comment>
<evidence type="ECO:0000256" key="1">
    <source>
        <dbReference type="ARBA" id="ARBA00006328"/>
    </source>
</evidence>
<dbReference type="AlphaFoldDB" id="A0A0W0F930"/>
<dbReference type="SUPFAM" id="SSF51735">
    <property type="entry name" value="NAD(P)-binding Rossmann-fold domains"/>
    <property type="match status" value="1"/>
</dbReference>
<name>A0A0W0F930_MONRR</name>
<gene>
    <name evidence="4" type="ORF">WG66_14654</name>
</gene>
<proteinExistence type="inferred from homology"/>
<evidence type="ECO:0000313" key="5">
    <source>
        <dbReference type="Proteomes" id="UP000054988"/>
    </source>
</evidence>
<dbReference type="PANTHER" id="PTHR42748">
    <property type="entry name" value="NITROGEN METABOLITE REPRESSION PROTEIN NMRA FAMILY MEMBER"/>
    <property type="match status" value="1"/>
</dbReference>
<keyword evidence="2" id="KW-0521">NADP</keyword>
<dbReference type="Gene3D" id="3.40.50.720">
    <property type="entry name" value="NAD(P)-binding Rossmann-like Domain"/>
    <property type="match status" value="1"/>
</dbReference>
<dbReference type="InterPro" id="IPR051164">
    <property type="entry name" value="NmrA-like_oxidored"/>
</dbReference>
<evidence type="ECO:0000256" key="2">
    <source>
        <dbReference type="ARBA" id="ARBA00022857"/>
    </source>
</evidence>